<dbReference type="Gene3D" id="3.55.50.30">
    <property type="match status" value="1"/>
</dbReference>
<dbReference type="Proteomes" id="UP001164653">
    <property type="component" value="Chromosome"/>
</dbReference>
<evidence type="ECO:0000256" key="1">
    <source>
        <dbReference type="SAM" id="Phobius"/>
    </source>
</evidence>
<accession>A0A9E8NHB3</accession>
<dbReference type="KEGG" id="dpf:ON006_13780"/>
<reference evidence="4" key="1">
    <citation type="submission" date="2022-11" db="EMBL/GenBank/DDBJ databases">
        <title>Dyadobacter pollutisoli sp. nov., isolated from plastic dumped soil.</title>
        <authorList>
            <person name="Kim J.M."/>
            <person name="Kim K.R."/>
            <person name="Lee J.K."/>
            <person name="Hao L."/>
            <person name="Jeon C.O."/>
        </authorList>
    </citation>
    <scope>NUCLEOTIDE SEQUENCE</scope>
    <source>
        <strain evidence="4">U1</strain>
    </source>
</reference>
<dbReference type="InterPro" id="IPR012373">
    <property type="entry name" value="Ferrdict_sens_TM"/>
</dbReference>
<organism evidence="4 5">
    <name type="scientific">Dyadobacter pollutisoli</name>
    <dbReference type="NCBI Taxonomy" id="2910158"/>
    <lineage>
        <taxon>Bacteria</taxon>
        <taxon>Pseudomonadati</taxon>
        <taxon>Bacteroidota</taxon>
        <taxon>Cytophagia</taxon>
        <taxon>Cytophagales</taxon>
        <taxon>Spirosomataceae</taxon>
        <taxon>Dyadobacter</taxon>
    </lineage>
</organism>
<keyword evidence="1" id="KW-1133">Transmembrane helix</keyword>
<dbReference type="InterPro" id="IPR032508">
    <property type="entry name" value="FecR_C"/>
</dbReference>
<proteinExistence type="predicted"/>
<dbReference type="PANTHER" id="PTHR30273">
    <property type="entry name" value="PERIPLASMIC SIGNAL SENSOR AND SIGMA FACTOR ACTIVATOR FECR-RELATED"/>
    <property type="match status" value="1"/>
</dbReference>
<dbReference type="PIRSF" id="PIRSF018266">
    <property type="entry name" value="FecR"/>
    <property type="match status" value="1"/>
</dbReference>
<dbReference type="Pfam" id="PF16344">
    <property type="entry name" value="FecR_C"/>
    <property type="match status" value="1"/>
</dbReference>
<evidence type="ECO:0000313" key="5">
    <source>
        <dbReference type="Proteomes" id="UP001164653"/>
    </source>
</evidence>
<dbReference type="PANTHER" id="PTHR30273:SF2">
    <property type="entry name" value="PROTEIN FECR"/>
    <property type="match status" value="1"/>
</dbReference>
<dbReference type="EMBL" id="CP112998">
    <property type="protein sequence ID" value="WAC15007.1"/>
    <property type="molecule type" value="Genomic_DNA"/>
</dbReference>
<feature type="domain" description="Protein FecR C-terminal" evidence="3">
    <location>
        <begin position="289"/>
        <end position="352"/>
    </location>
</feature>
<dbReference type="Gene3D" id="2.60.120.1440">
    <property type="match status" value="1"/>
</dbReference>
<dbReference type="AlphaFoldDB" id="A0A9E8NHB3"/>
<protein>
    <submittedName>
        <fullName evidence="4">FecR family protein</fullName>
    </submittedName>
</protein>
<dbReference type="GO" id="GO:0016989">
    <property type="term" value="F:sigma factor antagonist activity"/>
    <property type="evidence" value="ECO:0007669"/>
    <property type="project" value="TreeGrafter"/>
</dbReference>
<dbReference type="Pfam" id="PF04773">
    <property type="entry name" value="FecR"/>
    <property type="match status" value="1"/>
</dbReference>
<feature type="transmembrane region" description="Helical" evidence="1">
    <location>
        <begin position="96"/>
        <end position="115"/>
    </location>
</feature>
<keyword evidence="1" id="KW-0472">Membrane</keyword>
<keyword evidence="5" id="KW-1185">Reference proteome</keyword>
<gene>
    <name evidence="4" type="ORF">ON006_13780</name>
</gene>
<feature type="domain" description="FecR protein" evidence="2">
    <location>
        <begin position="148"/>
        <end position="232"/>
    </location>
</feature>
<dbReference type="InterPro" id="IPR006860">
    <property type="entry name" value="FecR"/>
</dbReference>
<evidence type="ECO:0000313" key="4">
    <source>
        <dbReference type="EMBL" id="WAC15007.1"/>
    </source>
</evidence>
<dbReference type="RefSeq" id="WP_244820374.1">
    <property type="nucleotide sequence ID" value="NZ_CP112998.1"/>
</dbReference>
<evidence type="ECO:0000259" key="3">
    <source>
        <dbReference type="Pfam" id="PF16344"/>
    </source>
</evidence>
<sequence>MDKYNNYHIDFFLADDGFVEWVHSGKPIEGTRWEALLHSDPNIRPEFEQARALVMEWKGLPSQLSDQKLSHGIQRIMTSVNERDEVRVPLHDAYRIWFKIAAILILMIGLGWTVMRQFNDKNAYTYEKLTQRTESELVEILNDLNGDHEITLPDGSKIMLSKGSRVSYSKHLLTDSTRNVFLKGDGFFSVVKDEKHPFLVYTDGLVTRVVGTSFKIASIGSEVSVAVRSGKVAVYRMREFENNRKDDILLTPNQQAVFTTEQNQISRKLVEDPLVLRGQEQILNFDYVESPVSKIFESLEKAYGIKIIYDAETFSSCNITIPLREEPFFTKLDIICKTIQAKYNVSGNDVIISGKGCN</sequence>
<name>A0A9E8NHB3_9BACT</name>
<evidence type="ECO:0000259" key="2">
    <source>
        <dbReference type="Pfam" id="PF04773"/>
    </source>
</evidence>
<keyword evidence="1" id="KW-0812">Transmembrane</keyword>